<accession>A0A6J5DSN0</accession>
<keyword evidence="11" id="KW-1185">Reference proteome</keyword>
<protein>
    <recommendedName>
        <fullName evidence="3 8">Beta-lactamase</fullName>
        <ecNumber evidence="3 8">3.5.2.6</ecNumber>
    </recommendedName>
</protein>
<reference evidence="10 11" key="1">
    <citation type="submission" date="2019-09" db="EMBL/GenBank/DDBJ databases">
        <authorList>
            <person name="Depoorter E."/>
        </authorList>
    </citation>
    <scope>NUCLEOTIDE SEQUENCE [LARGE SCALE GENOMIC DNA]</scope>
    <source>
        <strain evidence="10">LMG 30113</strain>
    </source>
</reference>
<dbReference type="InterPro" id="IPR050515">
    <property type="entry name" value="Beta-lactam/transpept"/>
</dbReference>
<dbReference type="AlphaFoldDB" id="A0A6J5DSN0"/>
<dbReference type="GO" id="GO:0046677">
    <property type="term" value="P:response to antibiotic"/>
    <property type="evidence" value="ECO:0007669"/>
    <property type="project" value="UniProtKB-UniRule"/>
</dbReference>
<evidence type="ECO:0000256" key="6">
    <source>
        <dbReference type="ARBA" id="ARBA00023251"/>
    </source>
</evidence>
<dbReference type="InterPro" id="IPR012338">
    <property type="entry name" value="Beta-lactam/transpept-like"/>
</dbReference>
<dbReference type="EC" id="3.5.2.6" evidence="3 8"/>
<sequence>MPAVAFITHGLPPSARTVRLPQIPKECHLKHWRRALFTFAAGLLATATSHARPLCTVVADAATGQVLVQQGDCATRVTPASTFKVALSLMGFDAGILKDEHTPTLDFHDGYPDWGGAPWREPTDPARWMKLSVFWYSQQVAQALGQARFQQYTNAFGYGNADATSPQGELNGVMGAWVNSSLRISPLEQIGFMRKIANRTLPVSAHAYDMTERITLIDAQPGGWIVHGKTGTGSPGPRYDASHAYGWFVGWAAKGPRTLVFAYLMQDDQRQTPNAGLRARDTFLEALPTLAEPVGRPQ</sequence>
<feature type="domain" description="Penicillin-binding protein transpeptidase" evidence="9">
    <location>
        <begin position="55"/>
        <end position="280"/>
    </location>
</feature>
<dbReference type="PANTHER" id="PTHR30627:SF6">
    <property type="entry name" value="BETA-LACTAMASE YBXI-RELATED"/>
    <property type="match status" value="1"/>
</dbReference>
<dbReference type="GO" id="GO:0005886">
    <property type="term" value="C:plasma membrane"/>
    <property type="evidence" value="ECO:0007669"/>
    <property type="project" value="TreeGrafter"/>
</dbReference>
<dbReference type="SUPFAM" id="SSF56601">
    <property type="entry name" value="beta-lactamase/transpeptidase-like"/>
    <property type="match status" value="1"/>
</dbReference>
<evidence type="ECO:0000259" key="9">
    <source>
        <dbReference type="Pfam" id="PF00905"/>
    </source>
</evidence>
<keyword evidence="5 8" id="KW-0378">Hydrolase</keyword>
<dbReference type="GO" id="GO:0008800">
    <property type="term" value="F:beta-lactamase activity"/>
    <property type="evidence" value="ECO:0007669"/>
    <property type="project" value="UniProtKB-UniRule"/>
</dbReference>
<evidence type="ECO:0000256" key="7">
    <source>
        <dbReference type="PIRSR" id="PIRSR602137-50"/>
    </source>
</evidence>
<evidence type="ECO:0000256" key="1">
    <source>
        <dbReference type="ARBA" id="ARBA00001526"/>
    </source>
</evidence>
<dbReference type="Gene3D" id="3.40.710.10">
    <property type="entry name" value="DD-peptidase/beta-lactamase superfamily"/>
    <property type="match status" value="1"/>
</dbReference>
<evidence type="ECO:0000256" key="8">
    <source>
        <dbReference type="RuleBase" id="RU361140"/>
    </source>
</evidence>
<keyword evidence="6 8" id="KW-0046">Antibiotic resistance</keyword>
<dbReference type="GO" id="GO:0017001">
    <property type="term" value="P:antibiotic catabolic process"/>
    <property type="evidence" value="ECO:0007669"/>
    <property type="project" value="InterPro"/>
</dbReference>
<dbReference type="InterPro" id="IPR001460">
    <property type="entry name" value="PCN-bd_Tpept"/>
</dbReference>
<dbReference type="InterPro" id="IPR002137">
    <property type="entry name" value="Beta-lactam_class-D_AS"/>
</dbReference>
<evidence type="ECO:0000313" key="11">
    <source>
        <dbReference type="Proteomes" id="UP000494330"/>
    </source>
</evidence>
<evidence type="ECO:0000256" key="2">
    <source>
        <dbReference type="ARBA" id="ARBA00007898"/>
    </source>
</evidence>
<comment type="similarity">
    <text evidence="2 8">Belongs to the class-D beta-lactamase family.</text>
</comment>
<dbReference type="PROSITE" id="PS00337">
    <property type="entry name" value="BETA_LACTAMASE_D"/>
    <property type="match status" value="1"/>
</dbReference>
<organism evidence="10 11">
    <name type="scientific">Burkholderia paludis</name>
    <dbReference type="NCBI Taxonomy" id="1506587"/>
    <lineage>
        <taxon>Bacteria</taxon>
        <taxon>Pseudomonadati</taxon>
        <taxon>Pseudomonadota</taxon>
        <taxon>Betaproteobacteria</taxon>
        <taxon>Burkholderiales</taxon>
        <taxon>Burkholderiaceae</taxon>
        <taxon>Burkholderia</taxon>
        <taxon>Burkholderia cepacia complex</taxon>
    </lineage>
</organism>
<dbReference type="EMBL" id="CABVQD010000007">
    <property type="protein sequence ID" value="VWB59526.1"/>
    <property type="molecule type" value="Genomic_DNA"/>
</dbReference>
<comment type="catalytic activity">
    <reaction evidence="1 8">
        <text>a beta-lactam + H2O = a substituted beta-amino acid</text>
        <dbReference type="Rhea" id="RHEA:20401"/>
        <dbReference type="ChEBI" id="CHEBI:15377"/>
        <dbReference type="ChEBI" id="CHEBI:35627"/>
        <dbReference type="ChEBI" id="CHEBI:140347"/>
        <dbReference type="EC" id="3.5.2.6"/>
    </reaction>
</comment>
<dbReference type="GO" id="GO:0008658">
    <property type="term" value="F:penicillin binding"/>
    <property type="evidence" value="ECO:0007669"/>
    <property type="project" value="InterPro"/>
</dbReference>
<dbReference type="NCBIfam" id="NF000270">
    <property type="entry name" value="bla_class_D_alt"/>
    <property type="match status" value="1"/>
</dbReference>
<evidence type="ECO:0000256" key="4">
    <source>
        <dbReference type="ARBA" id="ARBA00022729"/>
    </source>
</evidence>
<dbReference type="NCBIfam" id="NF040600">
    <property type="entry name" value="blaOXA-1043_like"/>
    <property type="match status" value="1"/>
</dbReference>
<dbReference type="GO" id="GO:0071555">
    <property type="term" value="P:cell wall organization"/>
    <property type="evidence" value="ECO:0007669"/>
    <property type="project" value="TreeGrafter"/>
</dbReference>
<evidence type="ECO:0000313" key="10">
    <source>
        <dbReference type="EMBL" id="VWB59526.1"/>
    </source>
</evidence>
<gene>
    <name evidence="10" type="ORF">BPA30113_02625</name>
</gene>
<dbReference type="Pfam" id="PF00905">
    <property type="entry name" value="Transpeptidase"/>
    <property type="match status" value="1"/>
</dbReference>
<dbReference type="Proteomes" id="UP000494330">
    <property type="component" value="Unassembled WGS sequence"/>
</dbReference>
<evidence type="ECO:0000256" key="3">
    <source>
        <dbReference type="ARBA" id="ARBA00012865"/>
    </source>
</evidence>
<keyword evidence="4" id="KW-0732">Signal</keyword>
<feature type="active site" description="Acyl-ester intermediate" evidence="7">
    <location>
        <position position="81"/>
    </location>
</feature>
<evidence type="ECO:0000256" key="5">
    <source>
        <dbReference type="ARBA" id="ARBA00022801"/>
    </source>
</evidence>
<dbReference type="PANTHER" id="PTHR30627">
    <property type="entry name" value="PEPTIDOGLYCAN D,D-TRANSPEPTIDASE"/>
    <property type="match status" value="1"/>
</dbReference>
<feature type="modified residue" description="N6-carboxylysine" evidence="7">
    <location>
        <position position="84"/>
    </location>
</feature>
<name>A0A6J5DSN0_9BURK</name>
<proteinExistence type="inferred from homology"/>